<organism evidence="1 2">
    <name type="scientific">Allostreptomyces psammosilenae</name>
    <dbReference type="NCBI Taxonomy" id="1892865"/>
    <lineage>
        <taxon>Bacteria</taxon>
        <taxon>Bacillati</taxon>
        <taxon>Actinomycetota</taxon>
        <taxon>Actinomycetes</taxon>
        <taxon>Kitasatosporales</taxon>
        <taxon>Streptomycetaceae</taxon>
        <taxon>Allostreptomyces</taxon>
    </lineage>
</organism>
<evidence type="ECO:0000313" key="1">
    <source>
        <dbReference type="EMBL" id="NYI04447.1"/>
    </source>
</evidence>
<dbReference type="Proteomes" id="UP000567795">
    <property type="component" value="Unassembled WGS sequence"/>
</dbReference>
<dbReference type="EMBL" id="JACBZD010000001">
    <property type="protein sequence ID" value="NYI04447.1"/>
    <property type="molecule type" value="Genomic_DNA"/>
</dbReference>
<sequence>MAPSIAKAASVSLAVAALTGLVRRSSGNRECVRWAKKDYCQDVGYEDCFKAYTNCKQEQK</sequence>
<accession>A0A852ZSH4</accession>
<reference evidence="1 2" key="1">
    <citation type="submission" date="2020-07" db="EMBL/GenBank/DDBJ databases">
        <title>Sequencing the genomes of 1000 actinobacteria strains.</title>
        <authorList>
            <person name="Klenk H.-P."/>
        </authorList>
    </citation>
    <scope>NUCLEOTIDE SEQUENCE [LARGE SCALE GENOMIC DNA]</scope>
    <source>
        <strain evidence="1 2">DSM 42178</strain>
    </source>
</reference>
<evidence type="ECO:0000313" key="2">
    <source>
        <dbReference type="Proteomes" id="UP000567795"/>
    </source>
</evidence>
<protein>
    <submittedName>
        <fullName evidence="1">Uncharacterized protein</fullName>
    </submittedName>
</protein>
<proteinExistence type="predicted"/>
<dbReference type="AlphaFoldDB" id="A0A852ZSH4"/>
<keyword evidence="2" id="KW-1185">Reference proteome</keyword>
<gene>
    <name evidence="1" type="ORF">FHU37_001390</name>
</gene>
<name>A0A852ZSH4_9ACTN</name>
<comment type="caution">
    <text evidence="1">The sequence shown here is derived from an EMBL/GenBank/DDBJ whole genome shotgun (WGS) entry which is preliminary data.</text>
</comment>